<reference evidence="7 8" key="1">
    <citation type="journal article" date="2024" name="Front. Microbiol.">
        <title>Novel thermophilic genera Geochorda gen. nov. and Carboxydochorda gen. nov. from the deep terrestrial subsurface reveal the ecophysiological diversity in the class Limnochordia.</title>
        <authorList>
            <person name="Karnachuk O.V."/>
            <person name="Lukina A.P."/>
            <person name="Avakyan M.R."/>
            <person name="Kadnikov V.V."/>
            <person name="Begmatov S."/>
            <person name="Beletsky A.V."/>
            <person name="Vlasova K.G."/>
            <person name="Novikov A.A."/>
            <person name="Shcherbakova V.A."/>
            <person name="Mardanov A.V."/>
            <person name="Ravin N.V."/>
        </authorList>
    </citation>
    <scope>NUCLEOTIDE SEQUENCE [LARGE SCALE GENOMIC DNA]</scope>
    <source>
        <strain evidence="7 8">L945</strain>
    </source>
</reference>
<sequence>MRTVWVLAKREFRVLVASRAFLFGTIVGVLAILSLSFLPGLLARWTAPTETTVVVSDRTGQAAGALQGVQAAMPELVRPHIVWKRAAETEAFAGEAAPSLEQLKQAAADGKIGEFLYVDRDQAGELRWVVGGKEVSGAVVRGVQQLATPVAVADRARRWGIAPEQVAGLQAPAQVEVEEIKPPEAAHRSPVAAGSASDLGEMISFWMAYLLMFALYMTLILYGQAVSNGVAAEKGNRVVEMVLVGARPSQILRGKLLGVSLTSLVQYLAWGAAAAVALVIQRTALQQQLSRLVGFPVELSAVPPWLLGYLILFFLLGFMSYSALFAASASLASRPEEANQTVWPPVLLILAAYMVAAVGMADPTGRVAVVGSMVPFVGPMAMFTRLVMTAVPVSHILISVATSLVAAWLTLLLAERVYRGSILLTRRTGWLAALRQGS</sequence>
<evidence type="ECO:0000256" key="1">
    <source>
        <dbReference type="ARBA" id="ARBA00004141"/>
    </source>
</evidence>
<gene>
    <name evidence="7" type="ORF">U7230_08435</name>
</gene>
<keyword evidence="3 5" id="KW-1133">Transmembrane helix</keyword>
<feature type="transmembrane region" description="Helical" evidence="5">
    <location>
        <begin position="367"/>
        <end position="387"/>
    </location>
</feature>
<dbReference type="Pfam" id="PF12698">
    <property type="entry name" value="ABC2_membrane_3"/>
    <property type="match status" value="1"/>
</dbReference>
<evidence type="ECO:0000313" key="7">
    <source>
        <dbReference type="EMBL" id="WRP16134.1"/>
    </source>
</evidence>
<feature type="transmembrane region" description="Helical" evidence="5">
    <location>
        <begin position="264"/>
        <end position="285"/>
    </location>
</feature>
<evidence type="ECO:0000313" key="8">
    <source>
        <dbReference type="Proteomes" id="UP001332192"/>
    </source>
</evidence>
<protein>
    <submittedName>
        <fullName evidence="7">ABC transporter permease</fullName>
    </submittedName>
</protein>
<dbReference type="Proteomes" id="UP001332192">
    <property type="component" value="Chromosome"/>
</dbReference>
<keyword evidence="8" id="KW-1185">Reference proteome</keyword>
<evidence type="ECO:0000259" key="6">
    <source>
        <dbReference type="Pfam" id="PF12698"/>
    </source>
</evidence>
<dbReference type="EMBL" id="CP141615">
    <property type="protein sequence ID" value="WRP16134.1"/>
    <property type="molecule type" value="Genomic_DNA"/>
</dbReference>
<keyword evidence="4 5" id="KW-0472">Membrane</keyword>
<evidence type="ECO:0000256" key="4">
    <source>
        <dbReference type="ARBA" id="ARBA00023136"/>
    </source>
</evidence>
<feature type="transmembrane region" description="Helical" evidence="5">
    <location>
        <begin position="205"/>
        <end position="225"/>
    </location>
</feature>
<organism evidence="7 8">
    <name type="scientific">Carboxydichorda subterranea</name>
    <dbReference type="NCBI Taxonomy" id="3109565"/>
    <lineage>
        <taxon>Bacteria</taxon>
        <taxon>Bacillati</taxon>
        <taxon>Bacillota</taxon>
        <taxon>Limnochordia</taxon>
        <taxon>Limnochordales</taxon>
        <taxon>Geochordaceae</taxon>
        <taxon>Carboxydichorda</taxon>
    </lineage>
</organism>
<name>A0ABZ1BTM9_9FIRM</name>
<proteinExistence type="predicted"/>
<comment type="subcellular location">
    <subcellularLocation>
        <location evidence="1">Membrane</location>
        <topology evidence="1">Multi-pass membrane protein</topology>
    </subcellularLocation>
</comment>
<keyword evidence="2 5" id="KW-0812">Transmembrane</keyword>
<feature type="transmembrane region" description="Helical" evidence="5">
    <location>
        <begin position="20"/>
        <end position="42"/>
    </location>
</feature>
<feature type="transmembrane region" description="Helical" evidence="5">
    <location>
        <begin position="306"/>
        <end position="330"/>
    </location>
</feature>
<evidence type="ECO:0000256" key="5">
    <source>
        <dbReference type="SAM" id="Phobius"/>
    </source>
</evidence>
<dbReference type="InterPro" id="IPR013525">
    <property type="entry name" value="ABC2_TM"/>
</dbReference>
<evidence type="ECO:0000256" key="3">
    <source>
        <dbReference type="ARBA" id="ARBA00022989"/>
    </source>
</evidence>
<evidence type="ECO:0000256" key="2">
    <source>
        <dbReference type="ARBA" id="ARBA00022692"/>
    </source>
</evidence>
<accession>A0ABZ1BTM9</accession>
<feature type="domain" description="ABC-2 type transporter transmembrane" evidence="6">
    <location>
        <begin position="19"/>
        <end position="412"/>
    </location>
</feature>
<dbReference type="PANTHER" id="PTHR43471">
    <property type="entry name" value="ABC TRANSPORTER PERMEASE"/>
    <property type="match status" value="1"/>
</dbReference>
<dbReference type="RefSeq" id="WP_324715407.1">
    <property type="nucleotide sequence ID" value="NZ_CP141615.1"/>
</dbReference>
<feature type="transmembrane region" description="Helical" evidence="5">
    <location>
        <begin position="342"/>
        <end position="360"/>
    </location>
</feature>
<feature type="transmembrane region" description="Helical" evidence="5">
    <location>
        <begin position="393"/>
        <end position="414"/>
    </location>
</feature>